<keyword evidence="3" id="KW-1185">Reference proteome</keyword>
<dbReference type="RefSeq" id="WP_252915136.1">
    <property type="nucleotide sequence ID" value="NZ_JAAAML010000001.1"/>
</dbReference>
<dbReference type="GO" id="GO:0016787">
    <property type="term" value="F:hydrolase activity"/>
    <property type="evidence" value="ECO:0007669"/>
    <property type="project" value="UniProtKB-KW"/>
</dbReference>
<dbReference type="EMBL" id="JAAAML010000001">
    <property type="protein sequence ID" value="MCO6407829.1"/>
    <property type="molecule type" value="Genomic_DNA"/>
</dbReference>
<organism evidence="2 3">
    <name type="scientific">Hoeflea alexandrii</name>
    <dbReference type="NCBI Taxonomy" id="288436"/>
    <lineage>
        <taxon>Bacteria</taxon>
        <taxon>Pseudomonadati</taxon>
        <taxon>Pseudomonadota</taxon>
        <taxon>Alphaproteobacteria</taxon>
        <taxon>Hyphomicrobiales</taxon>
        <taxon>Rhizobiaceae</taxon>
        <taxon>Hoeflea</taxon>
    </lineage>
</organism>
<dbReference type="SUPFAM" id="SSF53474">
    <property type="entry name" value="alpha/beta-Hydrolases"/>
    <property type="match status" value="1"/>
</dbReference>
<evidence type="ECO:0000313" key="2">
    <source>
        <dbReference type="EMBL" id="MCO6407829.1"/>
    </source>
</evidence>
<comment type="caution">
    <text evidence="2">The sequence shown here is derived from an EMBL/GenBank/DDBJ whole genome shotgun (WGS) entry which is preliminary data.</text>
</comment>
<feature type="domain" description="AB hydrolase-1" evidence="1">
    <location>
        <begin position="88"/>
        <end position="254"/>
    </location>
</feature>
<dbReference type="InterPro" id="IPR029058">
    <property type="entry name" value="AB_hydrolase_fold"/>
</dbReference>
<proteinExistence type="predicted"/>
<sequence>MASLVEKVTRALLGLVAAQSPDRAGEMAFWLFTRTRSTKPQSDKERKALELARARMDESETVRLVIPGSVIATHVFRPDPCRAGGQKVLLVHGYRSRSDHMIALADALVAAGHTAVCLDLPGHGASTGRTLHLGKAVEAIDAAWRQHGPFDAFVGHSFGGPSVMAAAAGSILHVPQRRPDRIVTIAAPSDMADVFRWAGRLLGLGAAAQRAFERQVLRFAGRPLSEFQVERMMHDLPIRTLVIHAEDDKEVAFANAEAIARLGPHVRLMKTNGFGHRRIVAAPPVTQAVVEFLQQGAGAGEIVGLPLPCEREANRVAPPAEQGSKRRLA</sequence>
<dbReference type="PANTHER" id="PTHR42886">
    <property type="entry name" value="RE40534P-RELATED"/>
    <property type="match status" value="1"/>
</dbReference>
<dbReference type="PANTHER" id="PTHR42886:SF29">
    <property type="entry name" value="PUMMELIG, ISOFORM A"/>
    <property type="match status" value="1"/>
</dbReference>
<gene>
    <name evidence="2" type="ORF">GTW23_06525</name>
</gene>
<keyword evidence="2" id="KW-0378">Hydrolase</keyword>
<reference evidence="2 3" key="1">
    <citation type="submission" date="2020-01" db="EMBL/GenBank/DDBJ databases">
        <title>Genomes of bacteria type strains.</title>
        <authorList>
            <person name="Chen J."/>
            <person name="Zhu S."/>
            <person name="Yang J."/>
        </authorList>
    </citation>
    <scope>NUCLEOTIDE SEQUENCE [LARGE SCALE GENOMIC DNA]</scope>
    <source>
        <strain evidence="2 3">DSM 16655</strain>
    </source>
</reference>
<dbReference type="InterPro" id="IPR000073">
    <property type="entry name" value="AB_hydrolase_1"/>
</dbReference>
<name>A0ABT1CNR6_9HYPH</name>
<evidence type="ECO:0000313" key="3">
    <source>
        <dbReference type="Proteomes" id="UP001320715"/>
    </source>
</evidence>
<protein>
    <submittedName>
        <fullName evidence="2">Alpha/beta fold hydrolase</fullName>
    </submittedName>
</protein>
<dbReference type="Proteomes" id="UP001320715">
    <property type="component" value="Unassembled WGS sequence"/>
</dbReference>
<dbReference type="Pfam" id="PF12697">
    <property type="entry name" value="Abhydrolase_6"/>
    <property type="match status" value="1"/>
</dbReference>
<accession>A0ABT1CNR6</accession>
<evidence type="ECO:0000259" key="1">
    <source>
        <dbReference type="Pfam" id="PF12697"/>
    </source>
</evidence>
<dbReference type="Gene3D" id="3.40.50.1820">
    <property type="entry name" value="alpha/beta hydrolase"/>
    <property type="match status" value="1"/>
</dbReference>